<dbReference type="AlphaFoldDB" id="A0A7J7JVZ3"/>
<feature type="region of interest" description="Disordered" evidence="1">
    <location>
        <begin position="127"/>
        <end position="153"/>
    </location>
</feature>
<evidence type="ECO:0000313" key="3">
    <source>
        <dbReference type="Proteomes" id="UP000593567"/>
    </source>
</evidence>
<organism evidence="2 3">
    <name type="scientific">Bugula neritina</name>
    <name type="common">Brown bryozoan</name>
    <name type="synonym">Sertularia neritina</name>
    <dbReference type="NCBI Taxonomy" id="10212"/>
    <lineage>
        <taxon>Eukaryota</taxon>
        <taxon>Metazoa</taxon>
        <taxon>Spiralia</taxon>
        <taxon>Lophotrochozoa</taxon>
        <taxon>Bryozoa</taxon>
        <taxon>Gymnolaemata</taxon>
        <taxon>Cheilostomatida</taxon>
        <taxon>Flustrina</taxon>
        <taxon>Buguloidea</taxon>
        <taxon>Bugulidae</taxon>
        <taxon>Bugula</taxon>
    </lineage>
</organism>
<dbReference type="PANTHER" id="PTHR33663">
    <property type="entry name" value="COILED-COIL DOMAIN-CONTAINING PROTEIN 177"/>
    <property type="match status" value="1"/>
</dbReference>
<sequence length="252" mass="28177">MTGAGSLEINLYNFEDDEFAESPYVLTSPRSLQACDMLGVKPAHLLYKPLADFQDELLSTGLPLRAIYDEYDEHEKLRQRQLRECRDYRDKMIGDRVQHMMSSSAQKSIPCHTLSYEDAGYKSDESHYSSKRLHAASDGEIPQSEASLQRQRTAKVIRDGIKSSSRAHSPVPAEYSLISRPHSALAMTSSSEPKEVGPRSCSVTPTKSVSFTGRGSHARKSSRSKSLTHNTSRGHSMRELINNHKDVITAHI</sequence>
<dbReference type="Proteomes" id="UP000593567">
    <property type="component" value="Unassembled WGS sequence"/>
</dbReference>
<name>A0A7J7JVZ3_BUGNE</name>
<feature type="region of interest" description="Disordered" evidence="1">
    <location>
        <begin position="185"/>
        <end position="236"/>
    </location>
</feature>
<feature type="compositionally biased region" description="Polar residues" evidence="1">
    <location>
        <begin position="224"/>
        <end position="234"/>
    </location>
</feature>
<dbReference type="OrthoDB" id="200110at2759"/>
<dbReference type="PANTHER" id="PTHR33663:SF2">
    <property type="entry name" value="COILED-COIL DOMAIN-CONTAINING PROTEIN 177"/>
    <property type="match status" value="1"/>
</dbReference>
<evidence type="ECO:0000313" key="2">
    <source>
        <dbReference type="EMBL" id="KAF6030580.1"/>
    </source>
</evidence>
<comment type="caution">
    <text evidence="2">The sequence shown here is derived from an EMBL/GenBank/DDBJ whole genome shotgun (WGS) entry which is preliminary data.</text>
</comment>
<gene>
    <name evidence="2" type="ORF">EB796_011117</name>
</gene>
<dbReference type="EMBL" id="VXIV02001689">
    <property type="protein sequence ID" value="KAF6030580.1"/>
    <property type="molecule type" value="Genomic_DNA"/>
</dbReference>
<reference evidence="2" key="1">
    <citation type="submission" date="2020-06" db="EMBL/GenBank/DDBJ databases">
        <title>Draft genome of Bugula neritina, a colonial animal packing powerful symbionts and potential medicines.</title>
        <authorList>
            <person name="Rayko M."/>
        </authorList>
    </citation>
    <scope>NUCLEOTIDE SEQUENCE [LARGE SCALE GENOMIC DNA]</scope>
    <source>
        <strain evidence="2">Kwan_BN1</strain>
    </source>
</reference>
<protein>
    <submittedName>
        <fullName evidence="2">Uncharacterized protein</fullName>
    </submittedName>
</protein>
<accession>A0A7J7JVZ3</accession>
<evidence type="ECO:0000256" key="1">
    <source>
        <dbReference type="SAM" id="MobiDB-lite"/>
    </source>
</evidence>
<proteinExistence type="predicted"/>
<feature type="compositionally biased region" description="Polar residues" evidence="1">
    <location>
        <begin position="201"/>
        <end position="213"/>
    </location>
</feature>
<keyword evidence="3" id="KW-1185">Reference proteome</keyword>
<dbReference type="InterPro" id="IPR029090">
    <property type="entry name" value="DUF4659"/>
</dbReference>